<dbReference type="PANTHER" id="PTHR24126">
    <property type="entry name" value="ANKYRIN REPEAT, PH AND SEC7 DOMAIN CONTAINING PROTEIN SECG-RELATED"/>
    <property type="match status" value="1"/>
</dbReference>
<feature type="repeat" description="ANK" evidence="3">
    <location>
        <begin position="243"/>
        <end position="277"/>
    </location>
</feature>
<dbReference type="PRINTS" id="PR01415">
    <property type="entry name" value="ANKYRIN"/>
</dbReference>
<feature type="repeat" description="ANK" evidence="3">
    <location>
        <begin position="134"/>
        <end position="166"/>
    </location>
</feature>
<feature type="signal peptide" evidence="4">
    <location>
        <begin position="1"/>
        <end position="19"/>
    </location>
</feature>
<dbReference type="PROSITE" id="PS50088">
    <property type="entry name" value="ANK_REPEAT"/>
    <property type="match status" value="3"/>
</dbReference>
<accession>A0A0G4K4A8</accession>
<dbReference type="PANTHER" id="PTHR24126:SF14">
    <property type="entry name" value="ANK_REP_REGION DOMAIN-CONTAINING PROTEIN"/>
    <property type="match status" value="1"/>
</dbReference>
<evidence type="ECO:0000256" key="4">
    <source>
        <dbReference type="SAM" id="SignalP"/>
    </source>
</evidence>
<dbReference type="Pfam" id="PF00023">
    <property type="entry name" value="Ank"/>
    <property type="match status" value="1"/>
</dbReference>
<feature type="repeat" description="ANK" evidence="3">
    <location>
        <begin position="53"/>
        <end position="78"/>
    </location>
</feature>
<proteinExistence type="predicted"/>
<dbReference type="RefSeq" id="WP_048593607.1">
    <property type="nucleotide sequence ID" value="NZ_CVLB01000001.1"/>
</dbReference>
<evidence type="ECO:0000256" key="2">
    <source>
        <dbReference type="ARBA" id="ARBA00023043"/>
    </source>
</evidence>
<dbReference type="AlphaFoldDB" id="A0A0G4K4A8"/>
<dbReference type="InterPro" id="IPR002110">
    <property type="entry name" value="Ankyrin_rpt"/>
</dbReference>
<evidence type="ECO:0000313" key="5">
    <source>
        <dbReference type="EMBL" id="CRF31938.1"/>
    </source>
</evidence>
<dbReference type="EMBL" id="CVLB01000001">
    <property type="protein sequence ID" value="CRF31938.1"/>
    <property type="molecule type" value="Genomic_DNA"/>
</dbReference>
<dbReference type="Proteomes" id="UP000043763">
    <property type="component" value="Unassembled WGS sequence"/>
</dbReference>
<protein>
    <submittedName>
        <fullName evidence="5">Ankyrin</fullName>
    </submittedName>
</protein>
<dbReference type="PROSITE" id="PS50297">
    <property type="entry name" value="ANK_REP_REGION"/>
    <property type="match status" value="2"/>
</dbReference>
<reference evidence="6" key="1">
    <citation type="submission" date="2015-04" db="EMBL/GenBank/DDBJ databases">
        <authorList>
            <person name="Mushtaq Mamoona"/>
        </authorList>
    </citation>
    <scope>NUCLEOTIDE SEQUENCE [LARGE SCALE GENOMIC DNA]</scope>
    <source>
        <strain evidence="6">AN4859/03</strain>
    </source>
</reference>
<dbReference type="Gene3D" id="1.25.40.20">
    <property type="entry name" value="Ankyrin repeat-containing domain"/>
    <property type="match status" value="2"/>
</dbReference>
<keyword evidence="1" id="KW-0677">Repeat</keyword>
<evidence type="ECO:0000256" key="3">
    <source>
        <dbReference type="PROSITE-ProRule" id="PRU00023"/>
    </source>
</evidence>
<keyword evidence="6" id="KW-1185">Reference proteome</keyword>
<dbReference type="SUPFAM" id="SSF48403">
    <property type="entry name" value="Ankyrin repeat"/>
    <property type="match status" value="1"/>
</dbReference>
<dbReference type="SMART" id="SM00248">
    <property type="entry name" value="ANK"/>
    <property type="match status" value="7"/>
</dbReference>
<evidence type="ECO:0000256" key="1">
    <source>
        <dbReference type="ARBA" id="ARBA00022737"/>
    </source>
</evidence>
<dbReference type="OrthoDB" id="5622506at2"/>
<dbReference type="InterPro" id="IPR036770">
    <property type="entry name" value="Ankyrin_rpt-contain_sf"/>
</dbReference>
<dbReference type="Pfam" id="PF12796">
    <property type="entry name" value="Ank_2"/>
    <property type="match status" value="1"/>
</dbReference>
<name>A0A0G4K4A8_9SPIR</name>
<gene>
    <name evidence="5" type="ORF">BRSU_0468</name>
</gene>
<evidence type="ECO:0000313" key="6">
    <source>
        <dbReference type="Proteomes" id="UP000043763"/>
    </source>
</evidence>
<keyword evidence="2 3" id="KW-0040">ANK repeat</keyword>
<sequence>MKKIIALLFIIFNTSLVFAQNDELMESIKNNDIDKVKILLREGINLDLYNINYGMSPLMYAAQLGNEEIVQELLDFGAKDFDFAFYVACAEGYWNIAEDIMKSGASNYNIALSYAAIGGQLDIVEKLIDLGAKDLNPALVSACEGNHLEVVKYLIGKGANVNTRAYIEVYRNYKGAERKSPLTASTNIDIIKELVNAGATNLNEAVIYNAETISTNFDSSYSTAILNEYINLGADVNSMSTNDGKTLLMYLIEKRQLDFELIKKVIELGADVNARDRNGNTVLIRAVMYEYEAPIQDSNLNKKVYRTIGTPINVIEELLKAGASPTDRNSYGNTAYRLAARKKRDDIIKLFDEYLKR</sequence>
<organism evidence="5 6">
    <name type="scientific">Brachyspira suanatina</name>
    <dbReference type="NCBI Taxonomy" id="381802"/>
    <lineage>
        <taxon>Bacteria</taxon>
        <taxon>Pseudomonadati</taxon>
        <taxon>Spirochaetota</taxon>
        <taxon>Spirochaetia</taxon>
        <taxon>Brachyspirales</taxon>
        <taxon>Brachyspiraceae</taxon>
        <taxon>Brachyspira</taxon>
    </lineage>
</organism>
<feature type="chain" id="PRO_5005194350" evidence="4">
    <location>
        <begin position="20"/>
        <end position="357"/>
    </location>
</feature>
<keyword evidence="4" id="KW-0732">Signal</keyword>